<keyword evidence="1" id="KW-0862">Zinc</keyword>
<dbReference type="SUPFAM" id="SSF102588">
    <property type="entry name" value="LmbE-like"/>
    <property type="match status" value="1"/>
</dbReference>
<dbReference type="SUPFAM" id="SSF53335">
    <property type="entry name" value="S-adenosyl-L-methionine-dependent methyltransferases"/>
    <property type="match status" value="1"/>
</dbReference>
<dbReference type="InterPro" id="IPR003737">
    <property type="entry name" value="GlcNAc_PI_deacetylase-related"/>
</dbReference>
<dbReference type="Gene3D" id="3.40.50.150">
    <property type="entry name" value="Vaccinia Virus protein VP39"/>
    <property type="match status" value="1"/>
</dbReference>
<gene>
    <name evidence="2" type="ORF">FHR86_002555</name>
</gene>
<protein>
    <submittedName>
        <fullName evidence="2">LmbE family N-acetylglucosaminyl deacetylase</fullName>
    </submittedName>
</protein>
<accession>A0ABX0TJA3</accession>
<dbReference type="PANTHER" id="PTHR12993:SF29">
    <property type="entry name" value="BLR3841 PROTEIN"/>
    <property type="match status" value="1"/>
</dbReference>
<dbReference type="Pfam" id="PF02585">
    <property type="entry name" value="PIG-L"/>
    <property type="match status" value="1"/>
</dbReference>
<reference evidence="2 3" key="1">
    <citation type="submission" date="2020-03" db="EMBL/GenBank/DDBJ databases">
        <title>Genomic Encyclopedia of Type Strains, Phase III (KMG-III): the genomes of soil and plant-associated and newly described type strains.</title>
        <authorList>
            <person name="Whitman W."/>
        </authorList>
    </citation>
    <scope>NUCLEOTIDE SEQUENCE [LARGE SCALE GENOMIC DNA]</scope>
    <source>
        <strain evidence="2 3">CECT 4207</strain>
    </source>
</reference>
<dbReference type="Gene3D" id="3.40.50.10320">
    <property type="entry name" value="LmbE-like"/>
    <property type="match status" value="1"/>
</dbReference>
<proteinExistence type="predicted"/>
<dbReference type="InterPro" id="IPR008715">
    <property type="entry name" value="SAM-MeTfrase_NodS-like"/>
</dbReference>
<evidence type="ECO:0000256" key="1">
    <source>
        <dbReference type="ARBA" id="ARBA00022833"/>
    </source>
</evidence>
<name>A0ABX0TJA3_9MICC</name>
<organism evidence="2 3">
    <name type="scientific">Paenarthrobacter ilicis</name>
    <dbReference type="NCBI Taxonomy" id="43665"/>
    <lineage>
        <taxon>Bacteria</taxon>
        <taxon>Bacillati</taxon>
        <taxon>Actinomycetota</taxon>
        <taxon>Actinomycetes</taxon>
        <taxon>Micrococcales</taxon>
        <taxon>Micrococcaceae</taxon>
        <taxon>Paenarthrobacter</taxon>
    </lineage>
</organism>
<dbReference type="InterPro" id="IPR024078">
    <property type="entry name" value="LmbE-like_dom_sf"/>
</dbReference>
<comment type="caution">
    <text evidence="2">The sequence shown here is derived from an EMBL/GenBank/DDBJ whole genome shotgun (WGS) entry which is preliminary data.</text>
</comment>
<evidence type="ECO:0000313" key="3">
    <source>
        <dbReference type="Proteomes" id="UP000802392"/>
    </source>
</evidence>
<dbReference type="Pfam" id="PF05401">
    <property type="entry name" value="NodS"/>
    <property type="match status" value="1"/>
</dbReference>
<dbReference type="InterPro" id="IPR029063">
    <property type="entry name" value="SAM-dependent_MTases_sf"/>
</dbReference>
<keyword evidence="3" id="KW-1185">Reference proteome</keyword>
<sequence>MVAFTHADAGTPEAEWAASGVAALAELPLDAAELAARTFVVIAAHPDDETLGAGGLMRKLHAAGADVRVLLCTAGEASHPDSPSTTPEQLAAVRLAEFGSAVPLLAPAATWTYLKLPDGQLAAHTDSIAGSILDAVAASGKDPENVVLVAPYRSDGHTDHDTLGALAARMAQGNGYGLLEFPIWYWLWANPAVDTWRSWVRVPLSRSEQHAKAQAMRAHASQTEPLSELPGDEVLLSDAFQEHFARPWETFAWHPSQRGTNSAADAERIFDEVHNREDDPWNYTTSWYERRKRALTLAALPQETYASALEIGCSIGTLSEALAPRCQEFLGVDASSAAVSQATTRLEAFPSAHAKHLTLPREWPSGTFDLIVLSEVGYYFSPEELAGLLARIQESTRPGGTLLLCHWRHPISGWELDATSVHAMARQQLGWPTYGLYEEKDFVAEVLLAPDAAP</sequence>
<dbReference type="PANTHER" id="PTHR12993">
    <property type="entry name" value="N-ACETYLGLUCOSAMINYL-PHOSPHATIDYLINOSITOL DE-N-ACETYLASE-RELATED"/>
    <property type="match status" value="1"/>
</dbReference>
<evidence type="ECO:0000313" key="2">
    <source>
        <dbReference type="EMBL" id="NIJ02214.1"/>
    </source>
</evidence>
<dbReference type="EMBL" id="JAAOZD010000005">
    <property type="protein sequence ID" value="NIJ02214.1"/>
    <property type="molecule type" value="Genomic_DNA"/>
</dbReference>
<dbReference type="Proteomes" id="UP000802392">
    <property type="component" value="Unassembled WGS sequence"/>
</dbReference>
<dbReference type="CDD" id="cd02440">
    <property type="entry name" value="AdoMet_MTases"/>
    <property type="match status" value="1"/>
</dbReference>
<dbReference type="RefSeq" id="WP_167267210.1">
    <property type="nucleotide sequence ID" value="NZ_BAAAVO010000002.1"/>
</dbReference>